<dbReference type="CDD" id="cd06263">
    <property type="entry name" value="MAM"/>
    <property type="match status" value="1"/>
</dbReference>
<dbReference type="SMART" id="SM00137">
    <property type="entry name" value="MAM"/>
    <property type="match status" value="1"/>
</dbReference>
<evidence type="ECO:0000256" key="1">
    <source>
        <dbReference type="ARBA" id="ARBA00022670"/>
    </source>
</evidence>
<evidence type="ECO:0000259" key="16">
    <source>
        <dbReference type="PROSITE" id="PS51864"/>
    </source>
</evidence>
<evidence type="ECO:0000256" key="2">
    <source>
        <dbReference type="ARBA" id="ARBA00022723"/>
    </source>
</evidence>
<dbReference type="PANTHER" id="PTHR10127">
    <property type="entry name" value="DISCOIDIN, CUB, EGF, LAMININ , AND ZINC METALLOPROTEASE DOMAIN CONTAINING"/>
    <property type="match status" value="1"/>
</dbReference>
<keyword evidence="6 11" id="KW-0482">Metalloprotease</keyword>
<feature type="domain" description="Peptidase M12A" evidence="16">
    <location>
        <begin position="59"/>
        <end position="252"/>
    </location>
</feature>
<keyword evidence="9" id="KW-0325">Glycoprotein</keyword>
<feature type="domain" description="Sushi" evidence="15">
    <location>
        <begin position="604"/>
        <end position="664"/>
    </location>
</feature>
<dbReference type="PRINTS" id="PR01705">
    <property type="entry name" value="TSP1REPEAT"/>
</dbReference>
<dbReference type="Pfam" id="PF00084">
    <property type="entry name" value="Sushi"/>
    <property type="match status" value="1"/>
</dbReference>
<proteinExistence type="predicted"/>
<evidence type="ECO:0000256" key="12">
    <source>
        <dbReference type="RuleBase" id="RU361183"/>
    </source>
</evidence>
<evidence type="ECO:0000256" key="4">
    <source>
        <dbReference type="ARBA" id="ARBA00022801"/>
    </source>
</evidence>
<dbReference type="Pfam" id="PF00431">
    <property type="entry name" value="CUB"/>
    <property type="match status" value="1"/>
</dbReference>
<dbReference type="CDD" id="cd00041">
    <property type="entry name" value="CUB"/>
    <property type="match status" value="1"/>
</dbReference>
<dbReference type="InterPro" id="IPR036383">
    <property type="entry name" value="TSP1_rpt_sf"/>
</dbReference>
<sequence>MKDGINASGGLPPKLQAITKWLEARPDANIFDYILETNRGMGLNLYEGDIRGFNPWHRSAVRTQEELWNARTVPYVVDSSVEPAVRDAIQEAIQEFHHRTCIHWVPRIDERDYVVFKKSSGCFSSIGRVGGPQEVSLMTPCAQKGTAMHEMLHVLGFFHEHSRPDRDQWVQILLQNVLAGKEGNFDRLSDNVIDTLGVLYDYESIMHYSRYAFSANGQATILPKQDPWANLGQRDDFSHRDIERLNILYHCESVGQTHSESSGQGGTSQPLTETAAPNGWSSWGSWSDCDLQCRHFRYRLCTNLDAAFCPGSTTETEACAHPCKTAVSLGCWANNPSSPAISSVEGLYPAVQDAYQFRAAAVRRCADVATTLGYDVFALSDGGKCLTSRDALHTFSSCGPSQLCDSSGKGGPAAMSVYSFNGDVDGGWSQWTEWGQCSRSCGGGQQYRYRRCNSPPPTGRGQPCQGHDAENTRCGNQVCEIVAKCGVRNHVGSVGSAGYIHVSDYDDFMTCDYVILSSLPDVTVSLEAVRMDIEPSVGCIYDYLAVYDGVNDTVGELMGRYCGTSPLFRLQSSGPAMFLRFLSDSTTTGGGYTLQFIINSGTRKACPPPFPLSHGTIVMETNFVGDTAAFACEPGYHLIGPSLVTCVDQPGMAAWTDNFPYCLYSRKRRSLLETAVNCTFEGNLCGFHHEGEGNWRWILQTGESLAPHQLQRPVSDRQGSKAGYFLYVESTPSWRPSDSARVTSPRYAADDTSPHCLEFWYYIYGNELVQLQVLQASEAGELLHWSSVGRRDGRWAQAKIRLRPLKFLQITFEAAIGLQLGASAALTSSCPGLSTSMRTLDGSFSPDSRWSCFSSTLSPIPTKMNSTPGLLSADLAFRTWLEADFRSWIGPCTKTTAMRLTPSLAPFFTTVIMH</sequence>
<dbReference type="FunFam" id="3.40.390.10:FF:000015">
    <property type="entry name" value="Meprin A subunit"/>
    <property type="match status" value="1"/>
</dbReference>
<evidence type="ECO:0000313" key="17">
    <source>
        <dbReference type="EMBL" id="PVD31659.1"/>
    </source>
</evidence>
<keyword evidence="5 11" id="KW-0862">Zinc</keyword>
<dbReference type="GO" id="GO:0016020">
    <property type="term" value="C:membrane"/>
    <property type="evidence" value="ECO:0007669"/>
    <property type="project" value="InterPro"/>
</dbReference>
<dbReference type="SUPFAM" id="SSF55486">
    <property type="entry name" value="Metalloproteases ('zincins'), catalytic domain"/>
    <property type="match status" value="1"/>
</dbReference>
<dbReference type="PROSITE" id="PS50923">
    <property type="entry name" value="SUSHI"/>
    <property type="match status" value="1"/>
</dbReference>
<dbReference type="SUPFAM" id="SSF49899">
    <property type="entry name" value="Concanavalin A-like lectins/glucanases"/>
    <property type="match status" value="1"/>
</dbReference>
<dbReference type="PROSITE" id="PS50060">
    <property type="entry name" value="MAM_2"/>
    <property type="match status" value="1"/>
</dbReference>
<dbReference type="SMART" id="SM00235">
    <property type="entry name" value="ZnMc"/>
    <property type="match status" value="1"/>
</dbReference>
<keyword evidence="8" id="KW-1015">Disulfide bond</keyword>
<dbReference type="PROSITE" id="PS50092">
    <property type="entry name" value="TSP1"/>
    <property type="match status" value="2"/>
</dbReference>
<feature type="active site" evidence="11">
    <location>
        <position position="150"/>
    </location>
</feature>
<dbReference type="InterPro" id="IPR000998">
    <property type="entry name" value="MAM_dom"/>
</dbReference>
<dbReference type="Pfam" id="PF00090">
    <property type="entry name" value="TSP_1"/>
    <property type="match status" value="2"/>
</dbReference>
<evidence type="ECO:0000256" key="9">
    <source>
        <dbReference type="ARBA" id="ARBA00023180"/>
    </source>
</evidence>
<dbReference type="Gene3D" id="3.40.390.10">
    <property type="entry name" value="Collagenase (Catalytic Domain)"/>
    <property type="match status" value="1"/>
</dbReference>
<dbReference type="SMART" id="SM00042">
    <property type="entry name" value="CUB"/>
    <property type="match status" value="1"/>
</dbReference>
<dbReference type="SMART" id="SM00209">
    <property type="entry name" value="TSP1"/>
    <property type="match status" value="2"/>
</dbReference>
<dbReference type="Pfam" id="PF00629">
    <property type="entry name" value="MAM"/>
    <property type="match status" value="1"/>
</dbReference>
<protein>
    <recommendedName>
        <fullName evidence="12">Metalloendopeptidase</fullName>
        <ecNumber evidence="12">3.4.24.-</ecNumber>
    </recommendedName>
</protein>
<comment type="caution">
    <text evidence="17">The sequence shown here is derived from an EMBL/GenBank/DDBJ whole genome shotgun (WGS) entry which is preliminary data.</text>
</comment>
<dbReference type="Proteomes" id="UP000245119">
    <property type="component" value="Linkage Group LG4"/>
</dbReference>
<dbReference type="InterPro" id="IPR006026">
    <property type="entry name" value="Peptidase_Metallo"/>
</dbReference>
<organism evidence="17 18">
    <name type="scientific">Pomacea canaliculata</name>
    <name type="common">Golden apple snail</name>
    <dbReference type="NCBI Taxonomy" id="400727"/>
    <lineage>
        <taxon>Eukaryota</taxon>
        <taxon>Metazoa</taxon>
        <taxon>Spiralia</taxon>
        <taxon>Lophotrochozoa</taxon>
        <taxon>Mollusca</taxon>
        <taxon>Gastropoda</taxon>
        <taxon>Caenogastropoda</taxon>
        <taxon>Architaenioglossa</taxon>
        <taxon>Ampullarioidea</taxon>
        <taxon>Ampullariidae</taxon>
        <taxon>Pomacea</taxon>
    </lineage>
</organism>
<dbReference type="InterPro" id="IPR035976">
    <property type="entry name" value="Sushi/SCR/CCP_sf"/>
</dbReference>
<dbReference type="SUPFAM" id="SSF82895">
    <property type="entry name" value="TSP-1 type 1 repeat"/>
    <property type="match status" value="2"/>
</dbReference>
<evidence type="ECO:0000256" key="6">
    <source>
        <dbReference type="ARBA" id="ARBA00023049"/>
    </source>
</evidence>
<dbReference type="SUPFAM" id="SSF49854">
    <property type="entry name" value="Spermadhesin, CUB domain"/>
    <property type="match status" value="1"/>
</dbReference>
<reference evidence="17 18" key="1">
    <citation type="submission" date="2018-04" db="EMBL/GenBank/DDBJ databases">
        <title>The genome of golden apple snail Pomacea canaliculata provides insight into stress tolerance and invasive adaptation.</title>
        <authorList>
            <person name="Liu C."/>
            <person name="Liu B."/>
            <person name="Ren Y."/>
            <person name="Zhang Y."/>
            <person name="Wang H."/>
            <person name="Li S."/>
            <person name="Jiang F."/>
            <person name="Yin L."/>
            <person name="Zhang G."/>
            <person name="Qian W."/>
            <person name="Fan W."/>
        </authorList>
    </citation>
    <scope>NUCLEOTIDE SEQUENCE [LARGE SCALE GENOMIC DNA]</scope>
    <source>
        <strain evidence="17">SZHN2017</strain>
        <tissue evidence="17">Muscle</tissue>
    </source>
</reference>
<comment type="caution">
    <text evidence="10">Lacks conserved residue(s) required for the propagation of feature annotation.</text>
</comment>
<keyword evidence="4 11" id="KW-0378">Hydrolase</keyword>
<feature type="domain" description="MAM" evidence="14">
    <location>
        <begin position="676"/>
        <end position="854"/>
    </location>
</feature>
<dbReference type="Gene3D" id="2.20.100.10">
    <property type="entry name" value="Thrombospondin type-1 (TSP1) repeat"/>
    <property type="match status" value="2"/>
</dbReference>
<evidence type="ECO:0000259" key="13">
    <source>
        <dbReference type="PROSITE" id="PS01180"/>
    </source>
</evidence>
<dbReference type="InterPro" id="IPR034035">
    <property type="entry name" value="Astacin-like_dom"/>
</dbReference>
<dbReference type="Gene3D" id="2.60.120.290">
    <property type="entry name" value="Spermadhesin, CUB domain"/>
    <property type="match status" value="1"/>
</dbReference>
<feature type="binding site" evidence="11">
    <location>
        <position position="159"/>
    </location>
    <ligand>
        <name>Zn(2+)</name>
        <dbReference type="ChEBI" id="CHEBI:29105"/>
        <note>catalytic</note>
    </ligand>
</feature>
<dbReference type="InterPro" id="IPR000436">
    <property type="entry name" value="Sushi_SCR_CCP_dom"/>
</dbReference>
<evidence type="ECO:0000256" key="3">
    <source>
        <dbReference type="ARBA" id="ARBA00022729"/>
    </source>
</evidence>
<dbReference type="EMBL" id="PZQS01000004">
    <property type="protein sequence ID" value="PVD31659.1"/>
    <property type="molecule type" value="Genomic_DNA"/>
</dbReference>
<evidence type="ECO:0000256" key="5">
    <source>
        <dbReference type="ARBA" id="ARBA00022833"/>
    </source>
</evidence>
<dbReference type="InterPro" id="IPR024079">
    <property type="entry name" value="MetalloPept_cat_dom_sf"/>
</dbReference>
<feature type="binding site" evidence="11">
    <location>
        <position position="153"/>
    </location>
    <ligand>
        <name>Zn(2+)</name>
        <dbReference type="ChEBI" id="CHEBI:29105"/>
        <note>catalytic</note>
    </ligand>
</feature>
<evidence type="ECO:0000256" key="7">
    <source>
        <dbReference type="ARBA" id="ARBA00023145"/>
    </source>
</evidence>
<dbReference type="GO" id="GO:0006508">
    <property type="term" value="P:proteolysis"/>
    <property type="evidence" value="ECO:0007669"/>
    <property type="project" value="UniProtKB-KW"/>
</dbReference>
<keyword evidence="10" id="KW-0768">Sushi</keyword>
<comment type="cofactor">
    <cofactor evidence="11 12">
        <name>Zn(2+)</name>
        <dbReference type="ChEBI" id="CHEBI:29105"/>
    </cofactor>
    <text evidence="11 12">Binds 1 zinc ion per subunit.</text>
</comment>
<dbReference type="GO" id="GO:0008270">
    <property type="term" value="F:zinc ion binding"/>
    <property type="evidence" value="ECO:0007669"/>
    <property type="project" value="UniProtKB-UniRule"/>
</dbReference>
<dbReference type="FunFam" id="2.20.100.10:FF:000001">
    <property type="entry name" value="semaphorin-5A isoform X1"/>
    <property type="match status" value="1"/>
</dbReference>
<dbReference type="Gene3D" id="2.60.120.200">
    <property type="match status" value="1"/>
</dbReference>
<keyword evidence="2 11" id="KW-0479">Metal-binding</keyword>
<dbReference type="SMART" id="SM00032">
    <property type="entry name" value="CCP"/>
    <property type="match status" value="1"/>
</dbReference>
<feature type="domain" description="CUB" evidence="13">
    <location>
        <begin position="474"/>
        <end position="599"/>
    </location>
</feature>
<dbReference type="EC" id="3.4.24.-" evidence="12"/>
<dbReference type="InterPro" id="IPR000859">
    <property type="entry name" value="CUB_dom"/>
</dbReference>
<dbReference type="CDD" id="cd00033">
    <property type="entry name" value="CCP"/>
    <property type="match status" value="1"/>
</dbReference>
<evidence type="ECO:0000259" key="15">
    <source>
        <dbReference type="PROSITE" id="PS50923"/>
    </source>
</evidence>
<keyword evidence="18" id="KW-1185">Reference proteome</keyword>
<dbReference type="AlphaFoldDB" id="A0A2T7PE18"/>
<feature type="binding site" evidence="11">
    <location>
        <position position="149"/>
    </location>
    <ligand>
        <name>Zn(2+)</name>
        <dbReference type="ChEBI" id="CHEBI:29105"/>
        <note>catalytic</note>
    </ligand>
</feature>
<name>A0A2T7PE18_POMCA</name>
<evidence type="ECO:0000256" key="10">
    <source>
        <dbReference type="PROSITE-ProRule" id="PRU00302"/>
    </source>
</evidence>
<dbReference type="Pfam" id="PF01400">
    <property type="entry name" value="Astacin"/>
    <property type="match status" value="1"/>
</dbReference>
<dbReference type="GO" id="GO:0004222">
    <property type="term" value="F:metalloendopeptidase activity"/>
    <property type="evidence" value="ECO:0007669"/>
    <property type="project" value="UniProtKB-UniRule"/>
</dbReference>
<dbReference type="PANTHER" id="PTHR10127:SF780">
    <property type="entry name" value="METALLOENDOPEPTIDASE"/>
    <property type="match status" value="1"/>
</dbReference>
<accession>A0A2T7PE18</accession>
<dbReference type="InterPro" id="IPR035914">
    <property type="entry name" value="Sperma_CUB_dom_sf"/>
</dbReference>
<dbReference type="InterPro" id="IPR013320">
    <property type="entry name" value="ConA-like_dom_sf"/>
</dbReference>
<dbReference type="PRINTS" id="PR00480">
    <property type="entry name" value="ASTACIN"/>
</dbReference>
<dbReference type="PROSITE" id="PS01180">
    <property type="entry name" value="CUB"/>
    <property type="match status" value="1"/>
</dbReference>
<keyword evidence="1 11" id="KW-0645">Protease</keyword>
<evidence type="ECO:0000313" key="18">
    <source>
        <dbReference type="Proteomes" id="UP000245119"/>
    </source>
</evidence>
<dbReference type="InterPro" id="IPR001506">
    <property type="entry name" value="Peptidase_M12A"/>
</dbReference>
<gene>
    <name evidence="17" type="ORF">C0Q70_07077</name>
</gene>
<dbReference type="InterPro" id="IPR000884">
    <property type="entry name" value="TSP1_rpt"/>
</dbReference>
<evidence type="ECO:0000259" key="14">
    <source>
        <dbReference type="PROSITE" id="PS50060"/>
    </source>
</evidence>
<dbReference type="SUPFAM" id="SSF57535">
    <property type="entry name" value="Complement control module/SCR domain"/>
    <property type="match status" value="1"/>
</dbReference>
<dbReference type="PROSITE" id="PS51864">
    <property type="entry name" value="ASTACIN"/>
    <property type="match status" value="1"/>
</dbReference>
<keyword evidence="7" id="KW-0865">Zymogen</keyword>
<keyword evidence="3" id="KW-0732">Signal</keyword>
<dbReference type="OrthoDB" id="291007at2759"/>
<dbReference type="Gene3D" id="2.10.70.10">
    <property type="entry name" value="Complement Module, domain 1"/>
    <property type="match status" value="1"/>
</dbReference>
<evidence type="ECO:0000256" key="8">
    <source>
        <dbReference type="ARBA" id="ARBA00023157"/>
    </source>
</evidence>
<evidence type="ECO:0000256" key="11">
    <source>
        <dbReference type="PROSITE-ProRule" id="PRU01211"/>
    </source>
</evidence>
<dbReference type="CDD" id="cd04280">
    <property type="entry name" value="ZnMc_astacin_like"/>
    <property type="match status" value="1"/>
</dbReference>